<feature type="non-terminal residue" evidence="4">
    <location>
        <position position="1747"/>
    </location>
</feature>
<evidence type="ECO:0000259" key="3">
    <source>
        <dbReference type="Pfam" id="PF13018"/>
    </source>
</evidence>
<feature type="domain" description="Trimeric autotransporter adhesin YadA-like head" evidence="1">
    <location>
        <begin position="490"/>
        <end position="514"/>
    </location>
</feature>
<gene>
    <name evidence="4" type="ORF">SAMN05660772_00142</name>
</gene>
<dbReference type="RefSeq" id="WP_084255319.1">
    <property type="nucleotide sequence ID" value="NZ_FWWV01000001.1"/>
</dbReference>
<dbReference type="EMBL" id="FWWV01000001">
    <property type="protein sequence ID" value="SMB78502.1"/>
    <property type="molecule type" value="Genomic_DNA"/>
</dbReference>
<keyword evidence="5" id="KW-1185">Reference proteome</keyword>
<dbReference type="InterPro" id="IPR011049">
    <property type="entry name" value="Serralysin-like_metalloprot_C"/>
</dbReference>
<dbReference type="Gene3D" id="6.20.50.100">
    <property type="match status" value="2"/>
</dbReference>
<feature type="domain" description="Trimeric autotransporter adhesin YadA-like stalk" evidence="2">
    <location>
        <begin position="876"/>
        <end position="914"/>
    </location>
</feature>
<feature type="domain" description="Trimeric autotransporter adhesin YadA-like head" evidence="1">
    <location>
        <begin position="531"/>
        <end position="557"/>
    </location>
</feature>
<dbReference type="InterPro" id="IPR008640">
    <property type="entry name" value="Adhesin_Head_dom"/>
</dbReference>
<feature type="domain" description="Trimeric autotransporter adhesin YadA-like head" evidence="1">
    <location>
        <begin position="338"/>
        <end position="364"/>
    </location>
</feature>
<accession>A0A1W1UBU5</accession>
<dbReference type="CDD" id="cd12820">
    <property type="entry name" value="LbR_YadA-like"/>
    <property type="match status" value="2"/>
</dbReference>
<evidence type="ECO:0000259" key="2">
    <source>
        <dbReference type="Pfam" id="PF05662"/>
    </source>
</evidence>
<dbReference type="SUPFAM" id="SSF101967">
    <property type="entry name" value="Adhesin YadA, collagen-binding domain"/>
    <property type="match status" value="5"/>
</dbReference>
<feature type="domain" description="Trimeric autotransporter adhesin YadA-like stalk" evidence="2">
    <location>
        <begin position="1660"/>
        <end position="1697"/>
    </location>
</feature>
<dbReference type="Gene3D" id="6.10.250.2040">
    <property type="match status" value="1"/>
</dbReference>
<dbReference type="Pfam" id="PF05662">
    <property type="entry name" value="YadA_stalk"/>
    <property type="match status" value="3"/>
</dbReference>
<feature type="domain" description="Trimeric autotransporter adhesin YadA-like head" evidence="1">
    <location>
        <begin position="462"/>
        <end position="488"/>
    </location>
</feature>
<reference evidence="5" key="1">
    <citation type="submission" date="2017-04" db="EMBL/GenBank/DDBJ databases">
        <authorList>
            <person name="Varghese N."/>
            <person name="Submissions S."/>
        </authorList>
    </citation>
    <scope>NUCLEOTIDE SEQUENCE [LARGE SCALE GENOMIC DNA]</scope>
    <source>
        <strain evidence="5">DSM 23072</strain>
    </source>
</reference>
<feature type="domain" description="Trimeric autotransporter adhesin YadA-like head" evidence="1">
    <location>
        <begin position="170"/>
        <end position="195"/>
    </location>
</feature>
<name>A0A1W1UBU5_9PAST</name>
<dbReference type="STRING" id="1122938.SAMN05660772_00142"/>
<dbReference type="GO" id="GO:0019867">
    <property type="term" value="C:outer membrane"/>
    <property type="evidence" value="ECO:0007669"/>
    <property type="project" value="InterPro"/>
</dbReference>
<dbReference type="InterPro" id="IPR008635">
    <property type="entry name" value="Coiled_stalk_dom"/>
</dbReference>
<dbReference type="Gene3D" id="2.20.70.140">
    <property type="match status" value="5"/>
</dbReference>
<evidence type="ECO:0000259" key="1">
    <source>
        <dbReference type="Pfam" id="PF05658"/>
    </source>
</evidence>
<feature type="domain" description="Trimeric autotransporter adhesin YadA-like head" evidence="1">
    <location>
        <begin position="438"/>
        <end position="459"/>
    </location>
</feature>
<dbReference type="Proteomes" id="UP000192408">
    <property type="component" value="Unassembled WGS sequence"/>
</dbReference>
<organism evidence="4 5">
    <name type="scientific">Pasteurella testudinis DSM 23072</name>
    <dbReference type="NCBI Taxonomy" id="1122938"/>
    <lineage>
        <taxon>Bacteria</taxon>
        <taxon>Pseudomonadati</taxon>
        <taxon>Pseudomonadota</taxon>
        <taxon>Gammaproteobacteria</taxon>
        <taxon>Pasteurellales</taxon>
        <taxon>Pasteurellaceae</taxon>
        <taxon>Pasteurella</taxon>
    </lineage>
</organism>
<dbReference type="Pfam" id="PF13018">
    <property type="entry name" value="ESPR"/>
    <property type="match status" value="1"/>
</dbReference>
<dbReference type="Gene3D" id="2.150.10.10">
    <property type="entry name" value="Serralysin-like metalloprotease, C-terminal"/>
    <property type="match status" value="4"/>
</dbReference>
<sequence length="1747" mass="173103">MNKVYKVIWNKVTQAFVVVSELATARGKAASESNGDVIECAVNRELFSHFIFSLKVSVVAVTVALFGSNAFAYQVNGSGAPTTDPNNVTNVVIGGGSGANQATKVVNGGDRSTIIGAGAKGIAADDWRAEGATAIGAGAQATGGATALGWNAKVSNTTGGVAVGSDTRVSGANAIAMGWAAQSSASDAIAIGTQAVAALSQSTNTNQGGNISIGAHAYSSNFGPSSQIIADRTDGGELSFRNTNGQMVTNMLPSAVSIGEYSKAYAGGTAVGYNNIAGIEGQEGAMAFAFGNNNDATGFYSTALGAANKATGPSAITLGVANSADGNTAVAIGRQVTASGQYSTALGNIATASGDNAFAVGHSSQATGNRAIAIGSSTATDSNLALATATQATSTDAIAVGTNTKASGDYSLALGRAAQATNDSSTALGNNAKAQHRNTLALGNTSTASGANSVAAGYASSATATNSVAVGSSAKAAGAASIALGNSASASGTNAIAMGSSSTTSGVAAIAIGDASNAAVRGVSIGEKASSNASSVAIGENAKASVSVGDVAIGKNSATTAATQVSTATVNGVTYSGFAGSAPTNAFSVGSAGAERQIQNVAAGRITATSTDAINGSQLYAVAEVAGKGWNIQANGGTASKVAPGDTVNFIDGSGTTAAVTSANGTSTVSYSVNKSGLTVADNGVVSAQTAGDNFATADDVAKAINSANKTTVVAAGNNVTVNDPVVNGTVTTYTVNADGTSVSAGSAVQVTKGEKDSTTNMTDYAVDLTDATKEDIKKGVDAATDIAQKGLTFTGDNDSKTDVKKLGETVAVTGDENIVSTASATGIALALSKNLTVDSVTTGNTTMNNDGITIANGENPVSLTNTGLNNGGNTITNVADGVNGTDAVNKSQLDTVENKADNNTTDIANLQNQTWKLQANSDEPSAVKANDTVRFIDGENIDISRDGNNITIATAKEVNFDKATVGTGANQVVLDDNGVNVGGKTYISKDGIDANNQVISNVASGGDVNSNAANIGDVKNAAAAAKSEVTAGTNVASVTSTVGENKQTVYTVNADGASVSAAEGSAVSVAKTEKNSTTNVTDYVLDLTQTTKDDIQKGVDAKSAVDSNGLIFTADNNSKTNEKLLGSEVAINGDDNITTTATADGVNITLNKALSVDSVTAGNTVVNNSGVTINGGANNPVSLTNNGLNNGGNTITNVASGGTTPTNAANIGDVQTAAAAAKSEVKAGTNVASVDESKGDNNQTVYTVNANGAKTSAGSTAVTVAAGTPDTNNVTDYKVDLSDSSKESLAKADTALQSWTAQVNGAEAKVVDKDNANVNFVNGSNIEITAEADGEIKVSTAKAVTFDSVTINNGGSVTEGSKSAVNGGDVYNAIQNSESQFTGDNGEIVKRKPADILTLKGGATESTENNIQTIANTDGSIAIQLAKSVSGLSSISTEKLTVGDKVEITEEGINAGNTVISNVASGGTTTTNAANIGDVQTAAAAAKSEVKNGTNVTSVVETKGEGGRSIYTVNADGASVSAAAESAVQVTKGEKNTETNVTDYAVDLTDATKADIKKGVEAATDIAEKGLTFTGDNDSKTDVKKLGETVAVTGDNNITTTAGTDGITLALNPNLNVTSVTAGNTTLNDAGVTIKSPTAENPANTVSLTNTGLNNGGNKITNVAAGEDATDAVNKSQLDALKDTITAGEKSTVVEQGNNTTVTSAVDGNVTTYTVNAEKTTVSQGNGITVTAGETDESGVTDYEVA</sequence>
<feature type="domain" description="Trimeric autotransporter adhesin YadA-like head" evidence="1">
    <location>
        <begin position="406"/>
        <end position="432"/>
    </location>
</feature>
<feature type="domain" description="ESPR" evidence="3">
    <location>
        <begin position="1"/>
        <end position="37"/>
    </location>
</feature>
<evidence type="ECO:0000313" key="5">
    <source>
        <dbReference type="Proteomes" id="UP000192408"/>
    </source>
</evidence>
<dbReference type="InterPro" id="IPR024973">
    <property type="entry name" value="ESPR"/>
</dbReference>
<protein>
    <submittedName>
        <fullName evidence="4">Head domain of trimeric autotransporter adhesin</fullName>
    </submittedName>
</protein>
<evidence type="ECO:0000313" key="4">
    <source>
        <dbReference type="EMBL" id="SMB78502.1"/>
    </source>
</evidence>
<proteinExistence type="predicted"/>
<feature type="domain" description="Trimeric autotransporter adhesin YadA-like head" evidence="1">
    <location>
        <begin position="296"/>
        <end position="316"/>
    </location>
</feature>
<dbReference type="Pfam" id="PF05658">
    <property type="entry name" value="YadA_head"/>
    <property type="match status" value="8"/>
</dbReference>
<feature type="domain" description="Trimeric autotransporter adhesin YadA-like stalk" evidence="2">
    <location>
        <begin position="597"/>
        <end position="640"/>
    </location>
</feature>